<dbReference type="GO" id="GO:0003955">
    <property type="term" value="F:NAD(P)H dehydrogenase (quinone) activity"/>
    <property type="evidence" value="ECO:0007669"/>
    <property type="project" value="TreeGrafter"/>
</dbReference>
<proteinExistence type="predicted"/>
<sequence>MLLPSNERNYTFLFCFPFSVGKQNRSTKYSKPDAAKLMKSKETNKAIKKGKVMKLKSICLCLFYVFSCVVSLAQGVLGNSENINERKEVLILVAHPDMKASKANAALVDAVKDIPYVRIINIYETPFTPETYKEAFGKARSIVFQFPFYWASAPHLLKKWCDEIFGSLQAEPGVKGKNLMIATTTGSEYEAYRSGGRNMFTIDELLRPYQVLANHSGMVWQTPFALYGMALPDADKRIEAGAIAYRNRISDLVNK</sequence>
<dbReference type="Gene3D" id="3.40.50.360">
    <property type="match status" value="1"/>
</dbReference>
<dbReference type="EMBL" id="SNRY01000692">
    <property type="protein sequence ID" value="KAA6337526.1"/>
    <property type="molecule type" value="Genomic_DNA"/>
</dbReference>
<accession>A0A5J4RU50</accession>
<keyword evidence="2" id="KW-0472">Membrane</keyword>
<comment type="caution">
    <text evidence="4">The sequence shown here is derived from an EMBL/GenBank/DDBJ whole genome shotgun (WGS) entry which is preliminary data.</text>
</comment>
<keyword evidence="1 4" id="KW-0560">Oxidoreductase</keyword>
<evidence type="ECO:0000313" key="4">
    <source>
        <dbReference type="EMBL" id="KAA6337526.1"/>
    </source>
</evidence>
<dbReference type="PANTHER" id="PTHR47307">
    <property type="entry name" value="GLUTATHIONE-REGULATED POTASSIUM-EFFLUX SYSTEM ANCILLARY PROTEIN KEFG"/>
    <property type="match status" value="1"/>
</dbReference>
<dbReference type="EC" id="1.6.99.-" evidence="4"/>
<feature type="domain" description="Flavodoxin-like fold" evidence="3">
    <location>
        <begin position="87"/>
        <end position="248"/>
    </location>
</feature>
<gene>
    <name evidence="4" type="ORF">EZS27_014400</name>
</gene>
<evidence type="ECO:0000259" key="3">
    <source>
        <dbReference type="Pfam" id="PF02525"/>
    </source>
</evidence>
<dbReference type="GO" id="GO:0009055">
    <property type="term" value="F:electron transfer activity"/>
    <property type="evidence" value="ECO:0007669"/>
    <property type="project" value="TreeGrafter"/>
</dbReference>
<protein>
    <submittedName>
        <fullName evidence="4">General stress protein 14</fullName>
        <ecNumber evidence="4">1.6.99.-</ecNumber>
    </submittedName>
</protein>
<dbReference type="PANTHER" id="PTHR47307:SF1">
    <property type="entry name" value="GLUTATHIONE-REGULATED POTASSIUM-EFFLUX SYSTEM ANCILLARY PROTEIN KEFG"/>
    <property type="match status" value="1"/>
</dbReference>
<dbReference type="GO" id="GO:0010181">
    <property type="term" value="F:FMN binding"/>
    <property type="evidence" value="ECO:0007669"/>
    <property type="project" value="TreeGrafter"/>
</dbReference>
<dbReference type="InterPro" id="IPR029039">
    <property type="entry name" value="Flavoprotein-like_sf"/>
</dbReference>
<evidence type="ECO:0000256" key="1">
    <source>
        <dbReference type="ARBA" id="ARBA00023002"/>
    </source>
</evidence>
<reference evidence="4" key="1">
    <citation type="submission" date="2019-03" db="EMBL/GenBank/DDBJ databases">
        <title>Single cell metagenomics reveals metabolic interactions within the superorganism composed of flagellate Streblomastix strix and complex community of Bacteroidetes bacteria on its surface.</title>
        <authorList>
            <person name="Treitli S.C."/>
            <person name="Kolisko M."/>
            <person name="Husnik F."/>
            <person name="Keeling P."/>
            <person name="Hampl V."/>
        </authorList>
    </citation>
    <scope>NUCLEOTIDE SEQUENCE</scope>
    <source>
        <strain evidence="4">STM</strain>
    </source>
</reference>
<dbReference type="SUPFAM" id="SSF52218">
    <property type="entry name" value="Flavoproteins"/>
    <property type="match status" value="1"/>
</dbReference>
<organism evidence="4">
    <name type="scientific">termite gut metagenome</name>
    <dbReference type="NCBI Taxonomy" id="433724"/>
    <lineage>
        <taxon>unclassified sequences</taxon>
        <taxon>metagenomes</taxon>
        <taxon>organismal metagenomes</taxon>
    </lineage>
</organism>
<dbReference type="AlphaFoldDB" id="A0A5J4RU50"/>
<evidence type="ECO:0000256" key="2">
    <source>
        <dbReference type="SAM" id="Phobius"/>
    </source>
</evidence>
<dbReference type="InterPro" id="IPR003680">
    <property type="entry name" value="Flavodoxin_fold"/>
</dbReference>
<keyword evidence="2" id="KW-1133">Transmembrane helix</keyword>
<keyword evidence="2" id="KW-0812">Transmembrane</keyword>
<name>A0A5J4RU50_9ZZZZ</name>
<dbReference type="InterPro" id="IPR046980">
    <property type="entry name" value="KefG/KefF"/>
</dbReference>
<feature type="transmembrane region" description="Helical" evidence="2">
    <location>
        <begin position="58"/>
        <end position="77"/>
    </location>
</feature>
<dbReference type="Pfam" id="PF02525">
    <property type="entry name" value="Flavodoxin_2"/>
    <property type="match status" value="1"/>
</dbReference>